<dbReference type="GO" id="GO:0006465">
    <property type="term" value="P:signal peptide processing"/>
    <property type="evidence" value="ECO:0007669"/>
    <property type="project" value="InterPro"/>
</dbReference>
<gene>
    <name evidence="3" type="ORF">FAS41_29625</name>
</gene>
<dbReference type="Gene3D" id="2.10.109.10">
    <property type="entry name" value="Umud Fragment, subunit A"/>
    <property type="match status" value="1"/>
</dbReference>
<dbReference type="EMBL" id="SWDV01000069">
    <property type="protein sequence ID" value="TLX69908.1"/>
    <property type="molecule type" value="Genomic_DNA"/>
</dbReference>
<dbReference type="AlphaFoldDB" id="A0A5R9QKS2"/>
<dbReference type="RefSeq" id="WP_138526836.1">
    <property type="nucleotide sequence ID" value="NZ_SWDV01000069.1"/>
</dbReference>
<sequence length="188" mass="20804">MRNPFSIDAKVRRTVEAVNSARQCRPLDSRFLLKGVTLASLLAGGIVLLASRYSIAIATQEALCLPPYRVWVIDKADTTPVRGGTFAFKAKGLQPVFPDGTNIVKVMVGLPGDEVSVTEATTAINGEVVGNGLAVATERNLDIARYVRHGRIEIERYWFMGRTQDSFDSRYWGSVARSQLWGRAYPLW</sequence>
<evidence type="ECO:0000313" key="4">
    <source>
        <dbReference type="Proteomes" id="UP000306635"/>
    </source>
</evidence>
<accession>A0A5R9QKS2</accession>
<comment type="caution">
    <text evidence="3">The sequence shown here is derived from an EMBL/GenBank/DDBJ whole genome shotgun (WGS) entry which is preliminary data.</text>
</comment>
<dbReference type="InterPro" id="IPR019533">
    <property type="entry name" value="Peptidase_S26"/>
</dbReference>
<evidence type="ECO:0000259" key="2">
    <source>
        <dbReference type="Pfam" id="PF10502"/>
    </source>
</evidence>
<proteinExistence type="predicted"/>
<organism evidence="3 4">
    <name type="scientific">Pseudomonas nicosulfuronedens</name>
    <dbReference type="NCBI Taxonomy" id="2571105"/>
    <lineage>
        <taxon>Bacteria</taxon>
        <taxon>Pseudomonadati</taxon>
        <taxon>Pseudomonadota</taxon>
        <taxon>Gammaproteobacteria</taxon>
        <taxon>Pseudomonadales</taxon>
        <taxon>Pseudomonadaceae</taxon>
        <taxon>Pseudomonas</taxon>
    </lineage>
</organism>
<dbReference type="InterPro" id="IPR036286">
    <property type="entry name" value="LexA/Signal_pep-like_sf"/>
</dbReference>
<reference evidence="3 4" key="1">
    <citation type="submission" date="2019-04" db="EMBL/GenBank/DDBJ databases">
        <authorList>
            <person name="Li M."/>
        </authorList>
    </citation>
    <scope>NUCLEOTIDE SEQUENCE [LARGE SCALE GENOMIC DNA]</scope>
    <source>
        <strain evidence="3 4">LAM1902</strain>
    </source>
</reference>
<evidence type="ECO:0000256" key="1">
    <source>
        <dbReference type="SAM" id="Phobius"/>
    </source>
</evidence>
<name>A0A5R9QKS2_9PSED</name>
<dbReference type="SUPFAM" id="SSF51306">
    <property type="entry name" value="LexA/Signal peptidase"/>
    <property type="match status" value="1"/>
</dbReference>
<keyword evidence="4" id="KW-1185">Reference proteome</keyword>
<protein>
    <submittedName>
        <fullName evidence="3">Pilus assembly protein</fullName>
    </submittedName>
</protein>
<dbReference type="GO" id="GO:0004252">
    <property type="term" value="F:serine-type endopeptidase activity"/>
    <property type="evidence" value="ECO:0007669"/>
    <property type="project" value="InterPro"/>
</dbReference>
<dbReference type="Proteomes" id="UP000306635">
    <property type="component" value="Unassembled WGS sequence"/>
</dbReference>
<dbReference type="OrthoDB" id="5360818at2"/>
<keyword evidence="1" id="KW-1133">Transmembrane helix</keyword>
<keyword evidence="1" id="KW-0812">Transmembrane</keyword>
<dbReference type="Pfam" id="PF10502">
    <property type="entry name" value="Peptidase_S26"/>
    <property type="match status" value="1"/>
</dbReference>
<keyword evidence="1" id="KW-0472">Membrane</keyword>
<dbReference type="GeneID" id="300409067"/>
<feature type="domain" description="Peptidase S26" evidence="2">
    <location>
        <begin position="48"/>
        <end position="187"/>
    </location>
</feature>
<evidence type="ECO:0000313" key="3">
    <source>
        <dbReference type="EMBL" id="TLX69908.1"/>
    </source>
</evidence>
<feature type="transmembrane region" description="Helical" evidence="1">
    <location>
        <begin position="31"/>
        <end position="50"/>
    </location>
</feature>